<evidence type="ECO:0000256" key="1">
    <source>
        <dbReference type="SAM" id="Phobius"/>
    </source>
</evidence>
<protein>
    <recommendedName>
        <fullName evidence="2">GPR180/TMEM145 transmembrane domain-containing protein</fullName>
    </recommendedName>
</protein>
<dbReference type="AlphaFoldDB" id="A0A8S1SBZ0"/>
<dbReference type="PANTHER" id="PTHR23252:SF24">
    <property type="entry name" value="TRANSMEMBRANE PROTEIN 145"/>
    <property type="match status" value="1"/>
</dbReference>
<name>A0A8S1SBZ0_PAROT</name>
<organism evidence="3 4">
    <name type="scientific">Paramecium octaurelia</name>
    <dbReference type="NCBI Taxonomy" id="43137"/>
    <lineage>
        <taxon>Eukaryota</taxon>
        <taxon>Sar</taxon>
        <taxon>Alveolata</taxon>
        <taxon>Ciliophora</taxon>
        <taxon>Intramacronucleata</taxon>
        <taxon>Oligohymenophorea</taxon>
        <taxon>Peniculida</taxon>
        <taxon>Parameciidae</taxon>
        <taxon>Paramecium</taxon>
    </lineage>
</organism>
<keyword evidence="1" id="KW-0472">Membrane</keyword>
<reference evidence="3" key="1">
    <citation type="submission" date="2021-01" db="EMBL/GenBank/DDBJ databases">
        <authorList>
            <consortium name="Genoscope - CEA"/>
            <person name="William W."/>
        </authorList>
    </citation>
    <scope>NUCLEOTIDE SEQUENCE</scope>
</reference>
<sequence>MFRILFIFLALAQAKIITQSFSLKQLSKMDYIPISRFGSRGIVNYEISSRLINLPKDYEGDRLMIPFEFFQQDKWQQAQSLPECQKQDKANRIIYQSIEVNTPEEISTLNGQLAYGRHHNVWLAIFNNCDHKLEKMFSASASKVKLEITIWFFDEGGQEFSLEEHGLFSIVAVLALLTIIGFYYNYRIYKKEQEKYGEKDYALLFVLVIIGLEAMQNTLNFFNLLVYNSNGRGISAFAIISEVIQSVDNYLLMLLLILIAWGWTIDFINLETQAAFYLPLVFVLGVVQTIFAIIGRLLSTQTQFHMYEGWAGYSISIIYILLALYFFYSANQQKKKGEIANSFYFKLKLFGTLFFVSFPVLLMISKVIDPYKSYKVIILGSMLVRLLNIALLVRLFVGKSTDYQRICIKGKSFLDRDKIM</sequence>
<feature type="domain" description="GPR180/TMEM145 transmembrane" evidence="2">
    <location>
        <begin position="175"/>
        <end position="392"/>
    </location>
</feature>
<dbReference type="GO" id="GO:0007186">
    <property type="term" value="P:G protein-coupled receptor signaling pathway"/>
    <property type="evidence" value="ECO:0007669"/>
    <property type="project" value="InterPro"/>
</dbReference>
<feature type="transmembrane region" description="Helical" evidence="1">
    <location>
        <begin position="167"/>
        <end position="189"/>
    </location>
</feature>
<accession>A0A8S1SBZ0</accession>
<dbReference type="GO" id="GO:0019236">
    <property type="term" value="P:response to pheromone"/>
    <property type="evidence" value="ECO:0007669"/>
    <property type="project" value="InterPro"/>
</dbReference>
<proteinExistence type="predicted"/>
<evidence type="ECO:0000313" key="3">
    <source>
        <dbReference type="EMBL" id="CAD8136639.1"/>
    </source>
</evidence>
<dbReference type="OMA" id="FFYSANQ"/>
<keyword evidence="1" id="KW-1133">Transmembrane helix</keyword>
<dbReference type="InterPro" id="IPR047831">
    <property type="entry name" value="GPR180/TMEM145"/>
</dbReference>
<feature type="transmembrane region" description="Helical" evidence="1">
    <location>
        <begin position="310"/>
        <end position="328"/>
    </location>
</feature>
<gene>
    <name evidence="3" type="ORF">POCTA_138.1.T0070492</name>
</gene>
<feature type="transmembrane region" description="Helical" evidence="1">
    <location>
        <begin position="275"/>
        <end position="298"/>
    </location>
</feature>
<evidence type="ECO:0000313" key="4">
    <source>
        <dbReference type="Proteomes" id="UP000683925"/>
    </source>
</evidence>
<evidence type="ECO:0000259" key="2">
    <source>
        <dbReference type="Pfam" id="PF10192"/>
    </source>
</evidence>
<dbReference type="OrthoDB" id="45670at2759"/>
<dbReference type="Pfam" id="PF10192">
    <property type="entry name" value="GPR180-TMEM145_TM"/>
    <property type="match status" value="1"/>
</dbReference>
<dbReference type="EMBL" id="CAJJDP010000006">
    <property type="protein sequence ID" value="CAD8136639.1"/>
    <property type="molecule type" value="Genomic_DNA"/>
</dbReference>
<feature type="transmembrane region" description="Helical" evidence="1">
    <location>
        <begin position="201"/>
        <end position="222"/>
    </location>
</feature>
<comment type="caution">
    <text evidence="3">The sequence shown here is derived from an EMBL/GenBank/DDBJ whole genome shotgun (WGS) entry which is preliminary data.</text>
</comment>
<feature type="transmembrane region" description="Helical" evidence="1">
    <location>
        <begin position="374"/>
        <end position="397"/>
    </location>
</feature>
<dbReference type="InterPro" id="IPR019336">
    <property type="entry name" value="GPR180/TMEM145_TM"/>
</dbReference>
<feature type="transmembrane region" description="Helical" evidence="1">
    <location>
        <begin position="250"/>
        <end position="268"/>
    </location>
</feature>
<keyword evidence="1" id="KW-0812">Transmembrane</keyword>
<dbReference type="PANTHER" id="PTHR23252">
    <property type="entry name" value="INTIMAL THICKNESS RECEPTOR-RELATED"/>
    <property type="match status" value="1"/>
</dbReference>
<keyword evidence="4" id="KW-1185">Reference proteome</keyword>
<dbReference type="Proteomes" id="UP000683925">
    <property type="component" value="Unassembled WGS sequence"/>
</dbReference>
<feature type="transmembrane region" description="Helical" evidence="1">
    <location>
        <begin position="349"/>
        <end position="368"/>
    </location>
</feature>